<evidence type="ECO:0000256" key="3">
    <source>
        <dbReference type="ARBA" id="ARBA00022723"/>
    </source>
</evidence>
<proteinExistence type="predicted"/>
<keyword evidence="5" id="KW-0408">Iron</keyword>
<dbReference type="RefSeq" id="WP_111344778.1">
    <property type="nucleotide sequence ID" value="NZ_QHHQ01000002.1"/>
</dbReference>
<keyword evidence="3" id="KW-0479">Metal-binding</keyword>
<comment type="caution">
    <text evidence="7">The sequence shown here is derived from an EMBL/GenBank/DDBJ whole genome shotgun (WGS) entry which is preliminary data.</text>
</comment>
<evidence type="ECO:0000256" key="5">
    <source>
        <dbReference type="ARBA" id="ARBA00023004"/>
    </source>
</evidence>
<sequence>MPYVPPRHPKSDRVQTGVHFRPGETPPDLWRLIVLDVVPGAAASDVADALGEIWQLLTELSQGRVRELGPYGDGSAGAFVPDGSLAFVLGYGARLFGPRAGGAPLIDAAARPGALPAHYPAGNMAPFPALHWRDDAAAGRAQRDIAVQLTADTELALARAVLDIAELIRTASLPLRLRAMFDGFGRDDRRSWIGFHDAINTLSAADRREAIIIERNAASGWTEGGTYMVFLRVVVDIGRWRDLDVPAQEAVVGRTKLHGVPLAGIDRTRDGRIETTPDLACPFRTTGPDGRRDPEACREPDFAHDPRLAASHVGRASPHWSRARIYRQGYEFLEVGTDGRPVVGLNFVAFVKSPDEVHRLLAEKDGFGDCNFGGGVDGIPSPPLLSLSAAGVYVAPAIPDEGERFPGECLFMTETVA</sequence>
<dbReference type="AlphaFoldDB" id="A0A8B2NWG6"/>
<evidence type="ECO:0000256" key="2">
    <source>
        <dbReference type="ARBA" id="ARBA00022559"/>
    </source>
</evidence>
<dbReference type="SUPFAM" id="SSF54909">
    <property type="entry name" value="Dimeric alpha+beta barrel"/>
    <property type="match status" value="1"/>
</dbReference>
<dbReference type="InterPro" id="IPR006314">
    <property type="entry name" value="Dyp_peroxidase"/>
</dbReference>
<dbReference type="InterPro" id="IPR011008">
    <property type="entry name" value="Dimeric_a/b-barrel"/>
</dbReference>
<gene>
    <name evidence="7" type="ORF">DLJ53_09890</name>
</gene>
<keyword evidence="2" id="KW-0575">Peroxidase</keyword>
<dbReference type="Proteomes" id="UP000249590">
    <property type="component" value="Unassembled WGS sequence"/>
</dbReference>
<dbReference type="PANTHER" id="PTHR30521">
    <property type="entry name" value="DEFERROCHELATASE/PEROXIDASE"/>
    <property type="match status" value="1"/>
</dbReference>
<feature type="domain" description="Dyp-type peroxidase C-terminal" evidence="6">
    <location>
        <begin position="189"/>
        <end position="362"/>
    </location>
</feature>
<dbReference type="PROSITE" id="PS51404">
    <property type="entry name" value="DYP_PEROXIDASE"/>
    <property type="match status" value="1"/>
</dbReference>
<dbReference type="EMBL" id="QHHQ01000002">
    <property type="protein sequence ID" value="RAI01712.1"/>
    <property type="molecule type" value="Genomic_DNA"/>
</dbReference>
<dbReference type="GO" id="GO:0004601">
    <property type="term" value="F:peroxidase activity"/>
    <property type="evidence" value="ECO:0007669"/>
    <property type="project" value="UniProtKB-KW"/>
</dbReference>
<name>A0A8B2NWG6_9HYPH</name>
<evidence type="ECO:0000313" key="7">
    <source>
        <dbReference type="EMBL" id="RAI01712.1"/>
    </source>
</evidence>
<evidence type="ECO:0000259" key="6">
    <source>
        <dbReference type="Pfam" id="PF20628"/>
    </source>
</evidence>
<accession>A0A8B2NWG6</accession>
<evidence type="ECO:0000256" key="1">
    <source>
        <dbReference type="ARBA" id="ARBA00001970"/>
    </source>
</evidence>
<dbReference type="GO" id="GO:0005829">
    <property type="term" value="C:cytosol"/>
    <property type="evidence" value="ECO:0007669"/>
    <property type="project" value="TreeGrafter"/>
</dbReference>
<organism evidence="7 8">
    <name type="scientific">Acuticoccus sediminis</name>
    <dbReference type="NCBI Taxonomy" id="2184697"/>
    <lineage>
        <taxon>Bacteria</taxon>
        <taxon>Pseudomonadati</taxon>
        <taxon>Pseudomonadota</taxon>
        <taxon>Alphaproteobacteria</taxon>
        <taxon>Hyphomicrobiales</taxon>
        <taxon>Amorphaceae</taxon>
        <taxon>Acuticoccus</taxon>
    </lineage>
</organism>
<dbReference type="PANTHER" id="PTHR30521:SF0">
    <property type="entry name" value="DYP-TYPE PEROXIDASE FAMILY PROTEIN"/>
    <property type="match status" value="1"/>
</dbReference>
<dbReference type="GO" id="GO:0020037">
    <property type="term" value="F:heme binding"/>
    <property type="evidence" value="ECO:0007669"/>
    <property type="project" value="InterPro"/>
</dbReference>
<comment type="cofactor">
    <cofactor evidence="1">
        <name>heme b</name>
        <dbReference type="ChEBI" id="CHEBI:60344"/>
    </cofactor>
</comment>
<reference evidence="7 8" key="1">
    <citation type="submission" date="2018-05" db="EMBL/GenBank/DDBJ databases">
        <title>Acuticoccus sediminis sp. nov., isolated from deep-sea sediment of Indian Ocean.</title>
        <authorList>
            <person name="Liu X."/>
            <person name="Lai Q."/>
            <person name="Du Y."/>
            <person name="Sun F."/>
            <person name="Zhang X."/>
            <person name="Wang S."/>
            <person name="Shao Z."/>
        </authorList>
    </citation>
    <scope>NUCLEOTIDE SEQUENCE [LARGE SCALE GENOMIC DNA]</scope>
    <source>
        <strain evidence="7 8">PTG4-2</strain>
    </source>
</reference>
<dbReference type="InterPro" id="IPR048328">
    <property type="entry name" value="Dyp_perox_C"/>
</dbReference>
<dbReference type="GO" id="GO:0046872">
    <property type="term" value="F:metal ion binding"/>
    <property type="evidence" value="ECO:0007669"/>
    <property type="project" value="UniProtKB-KW"/>
</dbReference>
<keyword evidence="8" id="KW-1185">Reference proteome</keyword>
<evidence type="ECO:0000313" key="8">
    <source>
        <dbReference type="Proteomes" id="UP000249590"/>
    </source>
</evidence>
<dbReference type="Pfam" id="PF20628">
    <property type="entry name" value="Dyp_perox_C"/>
    <property type="match status" value="1"/>
</dbReference>
<protein>
    <recommendedName>
        <fullName evidence="6">Dyp-type peroxidase C-terminal domain-containing protein</fullName>
    </recommendedName>
</protein>
<dbReference type="OrthoDB" id="9781066at2"/>
<keyword evidence="4" id="KW-0560">Oxidoreductase</keyword>
<evidence type="ECO:0000256" key="4">
    <source>
        <dbReference type="ARBA" id="ARBA00023002"/>
    </source>
</evidence>